<dbReference type="Gene3D" id="3.30.70.100">
    <property type="match status" value="1"/>
</dbReference>
<dbReference type="InterPro" id="IPR011008">
    <property type="entry name" value="Dimeric_a/b-barrel"/>
</dbReference>
<protein>
    <recommendedName>
        <fullName evidence="3">EthD domain-containing protein</fullName>
    </recommendedName>
</protein>
<name>T0IT91_9SPHN</name>
<gene>
    <name evidence="1" type="ORF">L284_12455</name>
</gene>
<reference evidence="1 2" key="1">
    <citation type="journal article" date="2013" name="Genome Announc.">
        <title>Genome Sequence of Novosphingobium lindaniclasticum LE124T, Isolated from a Hexachlorocyclohexane Dumpsite.</title>
        <authorList>
            <person name="Saxena A."/>
            <person name="Nayyar N."/>
            <person name="Sangwan N."/>
            <person name="Kumari R."/>
            <person name="Khurana J.P."/>
            <person name="Lal R."/>
        </authorList>
    </citation>
    <scope>NUCLEOTIDE SEQUENCE [LARGE SCALE GENOMIC DNA]</scope>
    <source>
        <strain evidence="1 2">LE124</strain>
    </source>
</reference>
<evidence type="ECO:0008006" key="3">
    <source>
        <dbReference type="Google" id="ProtNLM"/>
    </source>
</evidence>
<dbReference type="PATRIC" id="fig|1096930.3.peg.2487"/>
<evidence type="ECO:0000313" key="2">
    <source>
        <dbReference type="Proteomes" id="UP000015527"/>
    </source>
</evidence>
<sequence>MFSLFLTFTHPDPAARLSAAEYDRVTEIVRSVPNVSRAHIFTPEIARDRYFDDGPSPLLTLQVYFTRLDLLEAAIGEGGGFHSLFAADLPTLQAAAGEQQVMWTRAFTTPSTSAYEQGLPCSYLVHYPGQPEVLNDWLRYYFANHARIMGYFPSVREVEVFTRVDWVGTLPMARVEYFQRNKIVFDSAAALEAALNSDVREEMKADRAQFPPFSGTNIHFPMATDTVVGPRFVPVAPR</sequence>
<evidence type="ECO:0000313" key="1">
    <source>
        <dbReference type="EMBL" id="EQB15070.1"/>
    </source>
</evidence>
<accession>T0IT91</accession>
<comment type="caution">
    <text evidence="1">The sequence shown here is derived from an EMBL/GenBank/DDBJ whole genome shotgun (WGS) entry which is preliminary data.</text>
</comment>
<organism evidence="1 2">
    <name type="scientific">Novosphingobium lindaniclasticum LE124</name>
    <dbReference type="NCBI Taxonomy" id="1096930"/>
    <lineage>
        <taxon>Bacteria</taxon>
        <taxon>Pseudomonadati</taxon>
        <taxon>Pseudomonadota</taxon>
        <taxon>Alphaproteobacteria</taxon>
        <taxon>Sphingomonadales</taxon>
        <taxon>Sphingomonadaceae</taxon>
        <taxon>Novosphingobium</taxon>
    </lineage>
</organism>
<proteinExistence type="predicted"/>
<dbReference type="AlphaFoldDB" id="T0IT91"/>
<keyword evidence="2" id="KW-1185">Reference proteome</keyword>
<dbReference type="EMBL" id="ATHL01000077">
    <property type="protein sequence ID" value="EQB15070.1"/>
    <property type="molecule type" value="Genomic_DNA"/>
</dbReference>
<dbReference type="Proteomes" id="UP000015527">
    <property type="component" value="Unassembled WGS sequence"/>
</dbReference>
<dbReference type="SUPFAM" id="SSF54909">
    <property type="entry name" value="Dimeric alpha+beta barrel"/>
    <property type="match status" value="1"/>
</dbReference>
<dbReference type="eggNOG" id="ENOG5030FEK">
    <property type="taxonomic scope" value="Bacteria"/>
</dbReference>
<dbReference type="RefSeq" id="WP_021234336.1">
    <property type="nucleotide sequence ID" value="NZ_ATHL01000077.1"/>
</dbReference>